<dbReference type="InterPro" id="IPR007730">
    <property type="entry name" value="SPOR-like_dom"/>
</dbReference>
<name>A0A848HQC6_9BURK</name>
<dbReference type="InterPro" id="IPR052521">
    <property type="entry name" value="Cell_div_SPOR-domain"/>
</dbReference>
<dbReference type="EMBL" id="JABBGG010000008">
    <property type="protein sequence ID" value="NML62350.1"/>
    <property type="molecule type" value="Genomic_DNA"/>
</dbReference>
<evidence type="ECO:0000313" key="5">
    <source>
        <dbReference type="Proteomes" id="UP000583752"/>
    </source>
</evidence>
<evidence type="ECO:0000256" key="1">
    <source>
        <dbReference type="SAM" id="MobiDB-lite"/>
    </source>
</evidence>
<reference evidence="4 5" key="1">
    <citation type="submission" date="2020-04" db="EMBL/GenBank/DDBJ databases">
        <title>Massilia sp. RP-1-19 isolated from soil.</title>
        <authorList>
            <person name="Dahal R.H."/>
        </authorList>
    </citation>
    <scope>NUCLEOTIDE SEQUENCE [LARGE SCALE GENOMIC DNA]</scope>
    <source>
        <strain evidence="4 5">RP-1-19</strain>
    </source>
</reference>
<dbReference type="PROSITE" id="PS51724">
    <property type="entry name" value="SPOR"/>
    <property type="match status" value="1"/>
</dbReference>
<keyword evidence="2" id="KW-1133">Transmembrane helix</keyword>
<organism evidence="4 5">
    <name type="scientific">Massilia polaris</name>
    <dbReference type="NCBI Taxonomy" id="2728846"/>
    <lineage>
        <taxon>Bacteria</taxon>
        <taxon>Pseudomonadati</taxon>
        <taxon>Pseudomonadota</taxon>
        <taxon>Betaproteobacteria</taxon>
        <taxon>Burkholderiales</taxon>
        <taxon>Oxalobacteraceae</taxon>
        <taxon>Telluria group</taxon>
        <taxon>Massilia</taxon>
    </lineage>
</organism>
<proteinExistence type="predicted"/>
<dbReference type="GO" id="GO:0030428">
    <property type="term" value="C:cell septum"/>
    <property type="evidence" value="ECO:0007669"/>
    <property type="project" value="TreeGrafter"/>
</dbReference>
<feature type="compositionally biased region" description="Basic and acidic residues" evidence="1">
    <location>
        <begin position="151"/>
        <end position="171"/>
    </location>
</feature>
<dbReference type="InterPro" id="IPR036680">
    <property type="entry name" value="SPOR-like_sf"/>
</dbReference>
<evidence type="ECO:0000256" key="2">
    <source>
        <dbReference type="SAM" id="Phobius"/>
    </source>
</evidence>
<sequence length="286" mass="30216">MGLFSNSSKNKQETTAEDSGFYTSPDDAVSAEARSKRASNAGAPAPRRARAKAGADPILPEKKRARRRLVGAIALALAVAVGLPMLLDAEPKPLSSDIDIRIPSKDRPAALLAEAPVPAADTLDAREEIVDAPAAPVQRDVARVEVAPARPDMKMLPKEDKPAEEKLMPAAKPVEKAVAKKIEEKPAVKAERPADAARAIAILEDKPVGAAGQKFVVQVASLASQEKVDELRAKLRAEGISSFTEKVKTKEGELIRVRVGPSSKEDADKTRARLGKLGLGGSVVPA</sequence>
<dbReference type="AlphaFoldDB" id="A0A848HQC6"/>
<protein>
    <submittedName>
        <fullName evidence="4">SPOR domain-containing protein</fullName>
    </submittedName>
</protein>
<keyword evidence="5" id="KW-1185">Reference proteome</keyword>
<dbReference type="GO" id="GO:0032506">
    <property type="term" value="P:cytokinetic process"/>
    <property type="evidence" value="ECO:0007669"/>
    <property type="project" value="TreeGrafter"/>
</dbReference>
<dbReference type="Gene3D" id="3.30.70.1070">
    <property type="entry name" value="Sporulation related repeat"/>
    <property type="match status" value="1"/>
</dbReference>
<dbReference type="PANTHER" id="PTHR38687">
    <property type="entry name" value="CELL DIVISION PROTEIN DEDD-RELATED"/>
    <property type="match status" value="1"/>
</dbReference>
<feature type="domain" description="SPOR" evidence="3">
    <location>
        <begin position="209"/>
        <end position="286"/>
    </location>
</feature>
<dbReference type="Proteomes" id="UP000583752">
    <property type="component" value="Unassembled WGS sequence"/>
</dbReference>
<dbReference type="Pfam" id="PF05036">
    <property type="entry name" value="SPOR"/>
    <property type="match status" value="1"/>
</dbReference>
<feature type="region of interest" description="Disordered" evidence="1">
    <location>
        <begin position="148"/>
        <end position="171"/>
    </location>
</feature>
<keyword evidence="2" id="KW-0472">Membrane</keyword>
<gene>
    <name evidence="4" type="ORF">HHL21_14955</name>
</gene>
<comment type="caution">
    <text evidence="4">The sequence shown here is derived from an EMBL/GenBank/DDBJ whole genome shotgun (WGS) entry which is preliminary data.</text>
</comment>
<accession>A0A848HQC6</accession>
<dbReference type="SUPFAM" id="SSF110997">
    <property type="entry name" value="Sporulation related repeat"/>
    <property type="match status" value="1"/>
</dbReference>
<evidence type="ECO:0000259" key="3">
    <source>
        <dbReference type="PROSITE" id="PS51724"/>
    </source>
</evidence>
<dbReference type="PANTHER" id="PTHR38687:SF1">
    <property type="entry name" value="CELL DIVISION PROTEIN DEDD"/>
    <property type="match status" value="1"/>
</dbReference>
<dbReference type="GO" id="GO:0042834">
    <property type="term" value="F:peptidoglycan binding"/>
    <property type="evidence" value="ECO:0007669"/>
    <property type="project" value="InterPro"/>
</dbReference>
<feature type="transmembrane region" description="Helical" evidence="2">
    <location>
        <begin position="69"/>
        <end position="87"/>
    </location>
</feature>
<keyword evidence="2" id="KW-0812">Transmembrane</keyword>
<evidence type="ECO:0000313" key="4">
    <source>
        <dbReference type="EMBL" id="NML62350.1"/>
    </source>
</evidence>
<dbReference type="GO" id="GO:0032153">
    <property type="term" value="C:cell division site"/>
    <property type="evidence" value="ECO:0007669"/>
    <property type="project" value="TreeGrafter"/>
</dbReference>
<feature type="region of interest" description="Disordered" evidence="1">
    <location>
        <begin position="1"/>
        <end position="61"/>
    </location>
</feature>
<dbReference type="RefSeq" id="WP_169467251.1">
    <property type="nucleotide sequence ID" value="NZ_JABBGG010000008.1"/>
</dbReference>